<keyword evidence="3" id="KW-0460">Magnesium</keyword>
<dbReference type="InterPro" id="IPR006439">
    <property type="entry name" value="HAD-SF_hydro_IA"/>
</dbReference>
<evidence type="ECO:0000256" key="2">
    <source>
        <dbReference type="ARBA" id="ARBA00022801"/>
    </source>
</evidence>
<accession>A0A916NVZ3</accession>
<dbReference type="PANTHER" id="PTHR46470">
    <property type="entry name" value="N-ACYLNEURAMINATE-9-PHOSPHATASE"/>
    <property type="match status" value="1"/>
</dbReference>
<proteinExistence type="predicted"/>
<dbReference type="Proteomes" id="UP000693672">
    <property type="component" value="Unassembled WGS sequence"/>
</dbReference>
<dbReference type="InterPro" id="IPR051400">
    <property type="entry name" value="HAD-like_hydrolase"/>
</dbReference>
<protein>
    <submittedName>
        <fullName evidence="4">Pyrimidine 5'-nucleotidase YjjG</fullName>
        <ecNumber evidence="4">3.1.3.5</ecNumber>
    </submittedName>
</protein>
<dbReference type="SFLD" id="SFLDG01135">
    <property type="entry name" value="C1.5.6:_HAD__Beta-PGM__Phospha"/>
    <property type="match status" value="1"/>
</dbReference>
<comment type="cofactor">
    <cofactor evidence="1">
        <name>Mg(2+)</name>
        <dbReference type="ChEBI" id="CHEBI:18420"/>
    </cofactor>
</comment>
<name>A0A916NVZ3_9BACL</name>
<dbReference type="Pfam" id="PF00702">
    <property type="entry name" value="Hydrolase"/>
    <property type="match status" value="1"/>
</dbReference>
<evidence type="ECO:0000313" key="4">
    <source>
        <dbReference type="EMBL" id="CAG7612598.1"/>
    </source>
</evidence>
<reference evidence="4" key="1">
    <citation type="submission" date="2021-06" db="EMBL/GenBank/DDBJ databases">
        <authorList>
            <person name="Criscuolo A."/>
        </authorList>
    </citation>
    <scope>NUCLEOTIDE SEQUENCE</scope>
    <source>
        <strain evidence="4">CIP111600</strain>
    </source>
</reference>
<evidence type="ECO:0000256" key="3">
    <source>
        <dbReference type="ARBA" id="ARBA00022842"/>
    </source>
</evidence>
<dbReference type="RefSeq" id="WP_218091339.1">
    <property type="nucleotide sequence ID" value="NZ_CAJVAS010000004.1"/>
</dbReference>
<dbReference type="SFLD" id="SFLDS00003">
    <property type="entry name" value="Haloacid_Dehalogenase"/>
    <property type="match status" value="1"/>
</dbReference>
<sequence length="245" mass="27911">MQSVKVVLFDLDDTLIHFDDYWEDSLQEALRSHPATQAHDPVQLLGLLNEMNTVFEEQYHRQQITLRQFRNYRLMHAMSRMGQDIGEEMAEQFNALHMDISKSYMKASPELVALLTELKDSCRLGIVTNGTSKWQRDKLEALEIDALFEPEAVLISEEVGFEKPSPEIYEQALHIFHVQPQEVIFVGDSWNNDVVGPMQAGMRSIWFNKKGLPAPEGIAPYGIIANIAELRPLLRRDAGSERSAG</sequence>
<evidence type="ECO:0000256" key="1">
    <source>
        <dbReference type="ARBA" id="ARBA00001946"/>
    </source>
</evidence>
<evidence type="ECO:0000313" key="5">
    <source>
        <dbReference type="Proteomes" id="UP000693672"/>
    </source>
</evidence>
<dbReference type="EMBL" id="CAJVAS010000004">
    <property type="protein sequence ID" value="CAG7612598.1"/>
    <property type="molecule type" value="Genomic_DNA"/>
</dbReference>
<keyword evidence="5" id="KW-1185">Reference proteome</keyword>
<dbReference type="EC" id="3.1.3.5" evidence="4"/>
<comment type="caution">
    <text evidence="4">The sequence shown here is derived from an EMBL/GenBank/DDBJ whole genome shotgun (WGS) entry which is preliminary data.</text>
</comment>
<organism evidence="4 5">
    <name type="scientific">Paenibacillus solanacearum</name>
    <dbReference type="NCBI Taxonomy" id="2048548"/>
    <lineage>
        <taxon>Bacteria</taxon>
        <taxon>Bacillati</taxon>
        <taxon>Bacillota</taxon>
        <taxon>Bacilli</taxon>
        <taxon>Bacillales</taxon>
        <taxon>Paenibacillaceae</taxon>
        <taxon>Paenibacillus</taxon>
    </lineage>
</organism>
<keyword evidence="2 4" id="KW-0378">Hydrolase</keyword>
<dbReference type="NCBIfam" id="TIGR01549">
    <property type="entry name" value="HAD-SF-IA-v1"/>
    <property type="match status" value="1"/>
</dbReference>
<dbReference type="GO" id="GO:0008253">
    <property type="term" value="F:5'-nucleotidase activity"/>
    <property type="evidence" value="ECO:0007669"/>
    <property type="project" value="UniProtKB-EC"/>
</dbReference>
<gene>
    <name evidence="4" type="primary">yjjG_1</name>
    <name evidence="4" type="ORF">PAESOLCIP111_01551</name>
</gene>
<dbReference type="AlphaFoldDB" id="A0A916NVZ3"/>
<dbReference type="SFLD" id="SFLDG01129">
    <property type="entry name" value="C1.5:_HAD__Beta-PGM__Phosphata"/>
    <property type="match status" value="1"/>
</dbReference>
<dbReference type="NCBIfam" id="TIGR01509">
    <property type="entry name" value="HAD-SF-IA-v3"/>
    <property type="match status" value="1"/>
</dbReference>